<dbReference type="InterPro" id="IPR003611">
    <property type="entry name" value="NUMOD3"/>
</dbReference>
<dbReference type="InterPro" id="IPR003615">
    <property type="entry name" value="HNH_nuc"/>
</dbReference>
<evidence type="ECO:0000259" key="2">
    <source>
        <dbReference type="SMART" id="SM00496"/>
    </source>
</evidence>
<feature type="domain" description="HNH nuclease" evidence="3">
    <location>
        <begin position="124"/>
        <end position="178"/>
    </location>
</feature>
<feature type="compositionally biased region" description="Basic and acidic residues" evidence="1">
    <location>
        <begin position="56"/>
        <end position="69"/>
    </location>
</feature>
<dbReference type="EMBL" id="LAZR01004121">
    <property type="protein sequence ID" value="KKN11572.1"/>
    <property type="molecule type" value="Genomic_DNA"/>
</dbReference>
<dbReference type="GO" id="GO:0008270">
    <property type="term" value="F:zinc ion binding"/>
    <property type="evidence" value="ECO:0007669"/>
    <property type="project" value="InterPro"/>
</dbReference>
<sequence length="183" mass="21500">MVTAKKPKNKPNQINNKGENNPFFGRKHTEETKQKMREMWQLRHPNFIPPMKGKKMSKESRRKMSEAAKKRPSNRIGKKHTLETRAKISIISRERSPSGRDAPAYKDGKVQERRGQRWSMQYKRWRYDVYLRDKFTCQKCGDDKGGNLVAHHIKPFADYPELRFDVENGLTICSSCHENIHTA</sequence>
<evidence type="ECO:0000313" key="4">
    <source>
        <dbReference type="EMBL" id="KKN11572.1"/>
    </source>
</evidence>
<dbReference type="Gene3D" id="1.10.30.50">
    <property type="match status" value="1"/>
</dbReference>
<evidence type="ECO:0008006" key="5">
    <source>
        <dbReference type="Google" id="ProtNLM"/>
    </source>
</evidence>
<dbReference type="InterPro" id="IPR002711">
    <property type="entry name" value="HNH"/>
</dbReference>
<evidence type="ECO:0000259" key="3">
    <source>
        <dbReference type="SMART" id="SM00507"/>
    </source>
</evidence>
<proteinExistence type="predicted"/>
<reference evidence="4" key="1">
    <citation type="journal article" date="2015" name="Nature">
        <title>Complex archaea that bridge the gap between prokaryotes and eukaryotes.</title>
        <authorList>
            <person name="Spang A."/>
            <person name="Saw J.H."/>
            <person name="Jorgensen S.L."/>
            <person name="Zaremba-Niedzwiedzka K."/>
            <person name="Martijn J."/>
            <person name="Lind A.E."/>
            <person name="van Eijk R."/>
            <person name="Schleper C."/>
            <person name="Guy L."/>
            <person name="Ettema T.J."/>
        </authorList>
    </citation>
    <scope>NUCLEOTIDE SEQUENCE</scope>
</reference>
<accession>A0A0F9NHW9</accession>
<feature type="compositionally biased region" description="Basic and acidic residues" evidence="1">
    <location>
        <begin position="27"/>
        <end position="41"/>
    </location>
</feature>
<feature type="compositionally biased region" description="Basic and acidic residues" evidence="1">
    <location>
        <begin position="80"/>
        <end position="112"/>
    </location>
</feature>
<dbReference type="GO" id="GO:0004519">
    <property type="term" value="F:endonuclease activity"/>
    <property type="evidence" value="ECO:0007669"/>
    <property type="project" value="InterPro"/>
</dbReference>
<feature type="domain" description="Nuclease associated modular" evidence="2">
    <location>
        <begin position="24"/>
        <end position="40"/>
    </location>
</feature>
<protein>
    <recommendedName>
        <fullName evidence="5">HNH nuclease domain-containing protein</fullName>
    </recommendedName>
</protein>
<dbReference type="GO" id="GO:0003677">
    <property type="term" value="F:DNA binding"/>
    <property type="evidence" value="ECO:0007669"/>
    <property type="project" value="InterPro"/>
</dbReference>
<feature type="domain" description="Nuclease associated modular" evidence="2">
    <location>
        <begin position="76"/>
        <end position="92"/>
    </location>
</feature>
<dbReference type="CDD" id="cd00085">
    <property type="entry name" value="HNHc"/>
    <property type="match status" value="1"/>
</dbReference>
<dbReference type="SMART" id="SM00507">
    <property type="entry name" value="HNHc"/>
    <property type="match status" value="1"/>
</dbReference>
<feature type="compositionally biased region" description="Basic residues" evidence="1">
    <location>
        <begin position="70"/>
        <end position="79"/>
    </location>
</feature>
<dbReference type="SUPFAM" id="SSF64496">
    <property type="entry name" value="DNA-binding domain of intron-encoded endonucleases"/>
    <property type="match status" value="2"/>
</dbReference>
<feature type="domain" description="Nuclease associated modular" evidence="2">
    <location>
        <begin position="52"/>
        <end position="68"/>
    </location>
</feature>
<dbReference type="SMART" id="SM00496">
    <property type="entry name" value="IENR2"/>
    <property type="match status" value="3"/>
</dbReference>
<dbReference type="AlphaFoldDB" id="A0A0F9NHW9"/>
<evidence type="ECO:0000256" key="1">
    <source>
        <dbReference type="SAM" id="MobiDB-lite"/>
    </source>
</evidence>
<dbReference type="Pfam" id="PF01844">
    <property type="entry name" value="HNH"/>
    <property type="match status" value="1"/>
</dbReference>
<gene>
    <name evidence="4" type="ORF">LCGC14_1025220</name>
</gene>
<organism evidence="4">
    <name type="scientific">marine sediment metagenome</name>
    <dbReference type="NCBI Taxonomy" id="412755"/>
    <lineage>
        <taxon>unclassified sequences</taxon>
        <taxon>metagenomes</taxon>
        <taxon>ecological metagenomes</taxon>
    </lineage>
</organism>
<dbReference type="Pfam" id="PF07460">
    <property type="entry name" value="NUMOD3"/>
    <property type="match status" value="2"/>
</dbReference>
<feature type="region of interest" description="Disordered" evidence="1">
    <location>
        <begin position="1"/>
        <end position="112"/>
    </location>
</feature>
<comment type="caution">
    <text evidence="4">The sequence shown here is derived from an EMBL/GenBank/DDBJ whole genome shotgun (WGS) entry which is preliminary data.</text>
</comment>
<name>A0A0F9NHW9_9ZZZZ</name>